<organism evidence="3 4">
    <name type="scientific">Pelagibius litoralis</name>
    <dbReference type="NCBI Taxonomy" id="374515"/>
    <lineage>
        <taxon>Bacteria</taxon>
        <taxon>Pseudomonadati</taxon>
        <taxon>Pseudomonadota</taxon>
        <taxon>Alphaproteobacteria</taxon>
        <taxon>Rhodospirillales</taxon>
        <taxon>Rhodovibrionaceae</taxon>
        <taxon>Pelagibius</taxon>
    </lineage>
</organism>
<accession>A0A967EXK7</accession>
<comment type="caution">
    <text evidence="3">The sequence shown here is derived from an EMBL/GenBank/DDBJ whole genome shotgun (WGS) entry which is preliminary data.</text>
</comment>
<dbReference type="Proteomes" id="UP000761264">
    <property type="component" value="Unassembled WGS sequence"/>
</dbReference>
<dbReference type="AlphaFoldDB" id="A0A967EXK7"/>
<evidence type="ECO:0000313" key="4">
    <source>
        <dbReference type="Proteomes" id="UP000761264"/>
    </source>
</evidence>
<sequence>MMQFDRRSLLRYTAAAGALGLAGPMAGTAFAAREKELNILCWEGYNSDEVLDPFRRKTSASVKAESGTSDPDMINKLRAGEVNVWDVINLNQPWARDQMWPEGLIKPLPQERFEPYFANMMAPYGKEYPWCYSPDGKELLGMVQRFGPFNFVVNTDKVSRATAEDEGFNLFNEASNAGRYGILTYDNWNIYHMCIGAGLDPFVKHSEAEIAAFEKVARAWFKGAKLLTDDLVAMNLALINGEIDFYLTGGTYTASPARLDGATNIRGITPKKGPLAGGKGGITWVEITSVVNNPNGSPLALDFLEYVQDPEVCHAVAFAEGTYNPVTQMANPQVFEKFSSEELDAIQWDSLEEELSNTVDYQINPDYDVMDKIYNAAKREA</sequence>
<keyword evidence="1 2" id="KW-0732">Signal</keyword>
<dbReference type="PANTHER" id="PTHR30222:SF17">
    <property type="entry name" value="SPERMIDINE_PUTRESCINE-BINDING PERIPLASMIC PROTEIN"/>
    <property type="match status" value="1"/>
</dbReference>
<keyword evidence="4" id="KW-1185">Reference proteome</keyword>
<dbReference type="InterPro" id="IPR006311">
    <property type="entry name" value="TAT_signal"/>
</dbReference>
<evidence type="ECO:0000313" key="3">
    <source>
        <dbReference type="EMBL" id="NIA69273.1"/>
    </source>
</evidence>
<dbReference type="PANTHER" id="PTHR30222">
    <property type="entry name" value="SPERMIDINE/PUTRESCINE-BINDING PERIPLASMIC PROTEIN"/>
    <property type="match status" value="1"/>
</dbReference>
<dbReference type="EMBL" id="JAAQPH010000008">
    <property type="protein sequence ID" value="NIA69273.1"/>
    <property type="molecule type" value="Genomic_DNA"/>
</dbReference>
<evidence type="ECO:0000256" key="1">
    <source>
        <dbReference type="ARBA" id="ARBA00022729"/>
    </source>
</evidence>
<evidence type="ECO:0000256" key="2">
    <source>
        <dbReference type="SAM" id="SignalP"/>
    </source>
</evidence>
<feature type="signal peptide" evidence="2">
    <location>
        <begin position="1"/>
        <end position="31"/>
    </location>
</feature>
<feature type="chain" id="PRO_5036764275" evidence="2">
    <location>
        <begin position="32"/>
        <end position="381"/>
    </location>
</feature>
<dbReference type="SUPFAM" id="SSF53850">
    <property type="entry name" value="Periplasmic binding protein-like II"/>
    <property type="match status" value="1"/>
</dbReference>
<reference evidence="3" key="1">
    <citation type="submission" date="2020-03" db="EMBL/GenBank/DDBJ databases">
        <title>Genome of Pelagibius litoralis DSM 21314T.</title>
        <authorList>
            <person name="Wang G."/>
        </authorList>
    </citation>
    <scope>NUCLEOTIDE SEQUENCE</scope>
    <source>
        <strain evidence="3">DSM 21314</strain>
    </source>
</reference>
<protein>
    <submittedName>
        <fullName evidence="3">Extracellular solute-binding protein</fullName>
    </submittedName>
</protein>
<proteinExistence type="predicted"/>
<name>A0A967EXK7_9PROT</name>
<dbReference type="PROSITE" id="PS51318">
    <property type="entry name" value="TAT"/>
    <property type="match status" value="1"/>
</dbReference>
<dbReference type="Gene3D" id="3.40.190.10">
    <property type="entry name" value="Periplasmic binding protein-like II"/>
    <property type="match status" value="2"/>
</dbReference>
<gene>
    <name evidence="3" type="ORF">HBA54_11790</name>
</gene>